<reference evidence="3 4" key="1">
    <citation type="submission" date="2015-09" db="EMBL/GenBank/DDBJ databases">
        <title>Draft genome of a European isolate of the apple canker pathogen Neonectria ditissima.</title>
        <authorList>
            <person name="Gomez-Cortecero A."/>
            <person name="Harrison R.J."/>
            <person name="Armitage A.D."/>
        </authorList>
    </citation>
    <scope>NUCLEOTIDE SEQUENCE [LARGE SCALE GENOMIC DNA]</scope>
    <source>
        <strain evidence="3 4">R09/05</strain>
    </source>
</reference>
<feature type="chain" id="PRO_5006134758" description="SGNH hydrolase-type esterase domain-containing protein" evidence="1">
    <location>
        <begin position="26"/>
        <end position="530"/>
    </location>
</feature>
<evidence type="ECO:0000313" key="3">
    <source>
        <dbReference type="EMBL" id="KPM35026.1"/>
    </source>
</evidence>
<dbReference type="CDD" id="cd01823">
    <property type="entry name" value="SEST_like"/>
    <property type="match status" value="1"/>
</dbReference>
<evidence type="ECO:0000256" key="1">
    <source>
        <dbReference type="SAM" id="SignalP"/>
    </source>
</evidence>
<dbReference type="STRING" id="78410.A0A0P7ACK4"/>
<dbReference type="PANTHER" id="PTHR37981">
    <property type="entry name" value="LIPASE 2"/>
    <property type="match status" value="1"/>
</dbReference>
<dbReference type="Pfam" id="PF13472">
    <property type="entry name" value="Lipase_GDSL_2"/>
    <property type="match status" value="1"/>
</dbReference>
<dbReference type="InterPro" id="IPR013830">
    <property type="entry name" value="SGNH_hydro"/>
</dbReference>
<keyword evidence="4" id="KW-1185">Reference proteome</keyword>
<dbReference type="AlphaFoldDB" id="A0A0P7ACK4"/>
<dbReference type="InterPro" id="IPR036514">
    <property type="entry name" value="SGNH_hydro_sf"/>
</dbReference>
<gene>
    <name evidence="3" type="ORF">AK830_g11540</name>
</gene>
<accession>A0A0P7ACK4</accession>
<proteinExistence type="predicted"/>
<comment type="caution">
    <text evidence="3">The sequence shown here is derived from an EMBL/GenBank/DDBJ whole genome shotgun (WGS) entry which is preliminary data.</text>
</comment>
<organism evidence="3 4">
    <name type="scientific">Neonectria ditissima</name>
    <dbReference type="NCBI Taxonomy" id="78410"/>
    <lineage>
        <taxon>Eukaryota</taxon>
        <taxon>Fungi</taxon>
        <taxon>Dikarya</taxon>
        <taxon>Ascomycota</taxon>
        <taxon>Pezizomycotina</taxon>
        <taxon>Sordariomycetes</taxon>
        <taxon>Hypocreomycetidae</taxon>
        <taxon>Hypocreales</taxon>
        <taxon>Nectriaceae</taxon>
        <taxon>Neonectria</taxon>
    </lineage>
</organism>
<evidence type="ECO:0000259" key="2">
    <source>
        <dbReference type="Pfam" id="PF13472"/>
    </source>
</evidence>
<dbReference type="Gene3D" id="3.40.50.1110">
    <property type="entry name" value="SGNH hydrolase"/>
    <property type="match status" value="1"/>
</dbReference>
<feature type="signal peptide" evidence="1">
    <location>
        <begin position="1"/>
        <end position="25"/>
    </location>
</feature>
<feature type="domain" description="SGNH hydrolase-type esterase" evidence="2">
    <location>
        <begin position="48"/>
        <end position="246"/>
    </location>
</feature>
<dbReference type="Proteomes" id="UP000050424">
    <property type="component" value="Unassembled WGS sequence"/>
</dbReference>
<sequence>MATLNFLSLRPLGLLLLLSTSAVSGTPTPQGYPSIAAREIPIPTKYFAFGDSFAAGIGAGSEFGTTHLDECHRYDRGYPSMLQAFINGHSIQDENLHACTGARAEQVKDQSTFLDETVDLATISAGGNNVGFGAIVNDCIYRFKGILSGDCQATLKASENAVQNELGPAVLDALQAFMNRPHHENLRIFVTGYAQFFNADSEQCDGVSWNYWQWSPEAGSGTKLTKDLRAKLNDLVVQVNSKIDAVVRSFNDDRIQFVNYDDSFRTHRFCEERLDLFMHQYYTPDGQFQDGGEYFDVNDSEDAKDWAEGMRGFVNSYPDTQVAMPFDEHPVDIGQLEFRIPSGVMKVFHPTQKGHEQIAIAVWNAYTHATALQPGGLQPLPEGFPIGDSGTRVSGNFPRSFVLTDSNQPVREILYRMRDQACQGLCEVVSGIPGDFYISNWDDGDWGKSILHAVTGCHLSPSRWRYEDAPSDGVSPHTFADGTQAQKWGKWNMVISNGGCAESKIEEALGLRAGGLDCPFDDWFELDLFK</sequence>
<dbReference type="OrthoDB" id="5056621at2759"/>
<dbReference type="GO" id="GO:0006629">
    <property type="term" value="P:lipid metabolic process"/>
    <property type="evidence" value="ECO:0007669"/>
    <property type="project" value="TreeGrafter"/>
</dbReference>
<name>A0A0P7ACK4_9HYPO</name>
<evidence type="ECO:0000313" key="4">
    <source>
        <dbReference type="Proteomes" id="UP000050424"/>
    </source>
</evidence>
<dbReference type="PANTHER" id="PTHR37981:SF1">
    <property type="entry name" value="SGNH HYDROLASE-TYPE ESTERASE DOMAIN-CONTAINING PROTEIN"/>
    <property type="match status" value="1"/>
</dbReference>
<dbReference type="GO" id="GO:0016788">
    <property type="term" value="F:hydrolase activity, acting on ester bonds"/>
    <property type="evidence" value="ECO:0007669"/>
    <property type="project" value="InterPro"/>
</dbReference>
<dbReference type="EMBL" id="LKCW01000280">
    <property type="protein sequence ID" value="KPM35026.1"/>
    <property type="molecule type" value="Genomic_DNA"/>
</dbReference>
<dbReference type="SUPFAM" id="SSF52266">
    <property type="entry name" value="SGNH hydrolase"/>
    <property type="match status" value="1"/>
</dbReference>
<dbReference type="InterPro" id="IPR037460">
    <property type="entry name" value="SEST-like"/>
</dbReference>
<keyword evidence="1" id="KW-0732">Signal</keyword>
<protein>
    <recommendedName>
        <fullName evidence="2">SGNH hydrolase-type esterase domain-containing protein</fullName>
    </recommendedName>
</protein>